<evidence type="ECO:0000313" key="3">
    <source>
        <dbReference type="RefSeq" id="XP_026283846.1"/>
    </source>
</evidence>
<proteinExistence type="predicted"/>
<dbReference type="PROSITE" id="PS50222">
    <property type="entry name" value="EF_HAND_2"/>
    <property type="match status" value="2"/>
</dbReference>
<dbReference type="GeneID" id="113210194"/>
<evidence type="ECO:0000313" key="2">
    <source>
        <dbReference type="Proteomes" id="UP000504606"/>
    </source>
</evidence>
<dbReference type="PANTHER" id="PTHR46763">
    <property type="entry name" value="DYNEIN REGULATORY COMPLEX PROTEIN 8"/>
    <property type="match status" value="1"/>
</dbReference>
<dbReference type="PANTHER" id="PTHR46763:SF1">
    <property type="entry name" value="DYNEIN REGULATORY COMPLEX PROTEIN 8"/>
    <property type="match status" value="1"/>
</dbReference>
<dbReference type="SUPFAM" id="SSF47473">
    <property type="entry name" value="EF-hand"/>
    <property type="match status" value="1"/>
</dbReference>
<feature type="domain" description="EF-hand" evidence="1">
    <location>
        <begin position="88"/>
        <end position="123"/>
    </location>
</feature>
<dbReference type="InterPro" id="IPR002048">
    <property type="entry name" value="EF_hand_dom"/>
</dbReference>
<sequence length="188" mass="21255">MEEQDQGPANDLERRIIEAFEIFDHAQNKNIDVREVGAVIRSLGCCPTEAQLQEVLMEVEDPDTGSVSLDKFLPYMVNVITEYQMQPASAEALLKAFQVMDPERKGFVSKEVLMRNMLELGEPFSQDELDEMLTVAVDPETGTVPYEYYINQIMVKVKPNIYSLIPVKKLIKRRKLGGSLLALAEQTS</sequence>
<accession>A0A6J1SZG8</accession>
<organism evidence="2 3">
    <name type="scientific">Frankliniella occidentalis</name>
    <name type="common">Western flower thrips</name>
    <name type="synonym">Euthrips occidentalis</name>
    <dbReference type="NCBI Taxonomy" id="133901"/>
    <lineage>
        <taxon>Eukaryota</taxon>
        <taxon>Metazoa</taxon>
        <taxon>Ecdysozoa</taxon>
        <taxon>Arthropoda</taxon>
        <taxon>Hexapoda</taxon>
        <taxon>Insecta</taxon>
        <taxon>Pterygota</taxon>
        <taxon>Neoptera</taxon>
        <taxon>Paraneoptera</taxon>
        <taxon>Thysanoptera</taxon>
        <taxon>Terebrantia</taxon>
        <taxon>Thripoidea</taxon>
        <taxon>Thripidae</taxon>
        <taxon>Frankliniella</taxon>
    </lineage>
</organism>
<dbReference type="Gene3D" id="1.10.238.10">
    <property type="entry name" value="EF-hand"/>
    <property type="match status" value="2"/>
</dbReference>
<protein>
    <submittedName>
        <fullName evidence="3">Dynein regulatory complex protein 8-like isoform X1</fullName>
    </submittedName>
</protein>
<keyword evidence="2" id="KW-1185">Reference proteome</keyword>
<dbReference type="GO" id="GO:0005509">
    <property type="term" value="F:calcium ion binding"/>
    <property type="evidence" value="ECO:0007669"/>
    <property type="project" value="InterPro"/>
</dbReference>
<gene>
    <name evidence="3" type="primary">LOC113210194</name>
</gene>
<reference evidence="3" key="1">
    <citation type="submission" date="2025-08" db="UniProtKB">
        <authorList>
            <consortium name="RefSeq"/>
        </authorList>
    </citation>
    <scope>IDENTIFICATION</scope>
    <source>
        <tissue evidence="3">Whole organism</tissue>
    </source>
</reference>
<name>A0A6J1SZG8_FRAOC</name>
<dbReference type="RefSeq" id="XP_026283846.1">
    <property type="nucleotide sequence ID" value="XM_026428061.2"/>
</dbReference>
<dbReference type="InterPro" id="IPR011992">
    <property type="entry name" value="EF-hand-dom_pair"/>
</dbReference>
<dbReference type="KEGG" id="foc:113210194"/>
<dbReference type="Proteomes" id="UP000504606">
    <property type="component" value="Unplaced"/>
</dbReference>
<dbReference type="OrthoDB" id="10260307at2759"/>
<feature type="domain" description="EF-hand" evidence="1">
    <location>
        <begin position="11"/>
        <end position="46"/>
    </location>
</feature>
<dbReference type="FunFam" id="1.10.238.10:FF:000001">
    <property type="entry name" value="Calmodulin 1"/>
    <property type="match status" value="1"/>
</dbReference>
<evidence type="ECO:0000259" key="1">
    <source>
        <dbReference type="PROSITE" id="PS50222"/>
    </source>
</evidence>
<dbReference type="AlphaFoldDB" id="A0A6J1SZG8"/>